<dbReference type="InterPro" id="IPR035940">
    <property type="entry name" value="CAP_sf"/>
</dbReference>
<accession>A0A1F7GIR6</accession>
<reference evidence="2 3" key="1">
    <citation type="journal article" date="2016" name="Nat. Commun.">
        <title>Thousands of microbial genomes shed light on interconnected biogeochemical processes in an aquifer system.</title>
        <authorList>
            <person name="Anantharaman K."/>
            <person name="Brown C.T."/>
            <person name="Hug L.A."/>
            <person name="Sharon I."/>
            <person name="Castelle C.J."/>
            <person name="Probst A.J."/>
            <person name="Thomas B.C."/>
            <person name="Singh A."/>
            <person name="Wilkins M.J."/>
            <person name="Karaoz U."/>
            <person name="Brodie E.L."/>
            <person name="Williams K.H."/>
            <person name="Hubbard S.S."/>
            <person name="Banfield J.F."/>
        </authorList>
    </citation>
    <scope>NUCLEOTIDE SEQUENCE [LARGE SCALE GENOMIC DNA]</scope>
</reference>
<dbReference type="AlphaFoldDB" id="A0A1F7GIR6"/>
<feature type="signal peptide" evidence="1">
    <location>
        <begin position="1"/>
        <end position="23"/>
    </location>
</feature>
<proteinExistence type="predicted"/>
<keyword evidence="1" id="KW-0732">Signal</keyword>
<evidence type="ECO:0008006" key="4">
    <source>
        <dbReference type="Google" id="ProtNLM"/>
    </source>
</evidence>
<name>A0A1F7GIR6_9BACT</name>
<protein>
    <recommendedName>
        <fullName evidence="4">SCP domain-containing protein</fullName>
    </recommendedName>
</protein>
<organism evidence="2 3">
    <name type="scientific">Candidatus Roizmanbacteria bacterium RIFCSPHIGHO2_01_FULL_39_24</name>
    <dbReference type="NCBI Taxonomy" id="1802032"/>
    <lineage>
        <taxon>Bacteria</taxon>
        <taxon>Candidatus Roizmaniibacteriota</taxon>
    </lineage>
</organism>
<dbReference type="Gene3D" id="3.40.33.10">
    <property type="entry name" value="CAP"/>
    <property type="match status" value="1"/>
</dbReference>
<gene>
    <name evidence="2" type="ORF">A2799_02345</name>
</gene>
<evidence type="ECO:0000256" key="1">
    <source>
        <dbReference type="SAM" id="SignalP"/>
    </source>
</evidence>
<feature type="chain" id="PRO_5009529181" description="SCP domain-containing protein" evidence="1">
    <location>
        <begin position="24"/>
        <end position="193"/>
    </location>
</feature>
<comment type="caution">
    <text evidence="2">The sequence shown here is derived from an EMBL/GenBank/DDBJ whole genome shotgun (WGS) entry which is preliminary data.</text>
</comment>
<dbReference type="EMBL" id="MFZH01000023">
    <property type="protein sequence ID" value="OGK18880.1"/>
    <property type="molecule type" value="Genomic_DNA"/>
</dbReference>
<dbReference type="Proteomes" id="UP000176850">
    <property type="component" value="Unassembled WGS sequence"/>
</dbReference>
<sequence>MIGTIKLALVASIFLFSIPTVRADFSPPQAHRCSTPFACEQTVTKVYYGPAKEEATPVKTVFESIQKTYTPPGFNESASLNSTIIFSNINTIRSGRGLPSFEQSGELRSLALSRLSELEGEITSGRFHSGLYARKLPYWVTENMKYGSDEAGTVNWWMNSYIHRSAILGNSKYSSGACLGNACIQLFSNFVPK</sequence>
<evidence type="ECO:0000313" key="2">
    <source>
        <dbReference type="EMBL" id="OGK18880.1"/>
    </source>
</evidence>
<evidence type="ECO:0000313" key="3">
    <source>
        <dbReference type="Proteomes" id="UP000176850"/>
    </source>
</evidence>